<gene>
    <name evidence="3" type="ORF">COV49_03430</name>
</gene>
<name>A0A2M6K8R4_9BACT</name>
<dbReference type="PANTHER" id="PTHR30576">
    <property type="entry name" value="COLANIC BIOSYNTHESIS UDP-GLUCOSE LIPID CARRIER TRANSFERASE"/>
    <property type="match status" value="1"/>
</dbReference>
<proteinExistence type="inferred from homology"/>
<comment type="similarity">
    <text evidence="1">Belongs to the bacterial sugar transferase family.</text>
</comment>
<feature type="domain" description="Bacterial sugar transferase" evidence="2">
    <location>
        <begin position="6"/>
        <end position="71"/>
    </location>
</feature>
<dbReference type="Proteomes" id="UP000230869">
    <property type="component" value="Unassembled WGS sequence"/>
</dbReference>
<evidence type="ECO:0000313" key="3">
    <source>
        <dbReference type="EMBL" id="PIR13066.1"/>
    </source>
</evidence>
<accession>A0A2M6K8R4</accession>
<dbReference type="AlphaFoldDB" id="A0A2M6K8R4"/>
<evidence type="ECO:0000256" key="1">
    <source>
        <dbReference type="ARBA" id="ARBA00006464"/>
    </source>
</evidence>
<reference evidence="3 4" key="1">
    <citation type="submission" date="2017-09" db="EMBL/GenBank/DDBJ databases">
        <title>Depth-based differentiation of microbial function through sediment-hosted aquifers and enrichment of novel symbionts in the deep terrestrial subsurface.</title>
        <authorList>
            <person name="Probst A.J."/>
            <person name="Ladd B."/>
            <person name="Jarett J.K."/>
            <person name="Geller-Mcgrath D.E."/>
            <person name="Sieber C.M."/>
            <person name="Emerson J.B."/>
            <person name="Anantharaman K."/>
            <person name="Thomas B.C."/>
            <person name="Malmstrom R."/>
            <person name="Stieglmeier M."/>
            <person name="Klingl A."/>
            <person name="Woyke T."/>
            <person name="Ryan C.M."/>
            <person name="Banfield J.F."/>
        </authorList>
    </citation>
    <scope>NUCLEOTIDE SEQUENCE [LARGE SCALE GENOMIC DNA]</scope>
    <source>
        <strain evidence="3">CG11_big_fil_rev_8_21_14_0_20_39_10</strain>
    </source>
</reference>
<dbReference type="PANTHER" id="PTHR30576:SF0">
    <property type="entry name" value="UNDECAPRENYL-PHOSPHATE N-ACETYLGALACTOSAMINYL 1-PHOSPHATE TRANSFERASE-RELATED"/>
    <property type="match status" value="1"/>
</dbReference>
<dbReference type="GO" id="GO:0016780">
    <property type="term" value="F:phosphotransferase activity, for other substituted phosphate groups"/>
    <property type="evidence" value="ECO:0007669"/>
    <property type="project" value="TreeGrafter"/>
</dbReference>
<sequence length="78" mass="9341">MNEDFKDKVDNYMQRHKVKPGITGWAQVNGLRGETDTIEKMEKRIEYDLYYVQNWSIFLDFKIIFLTILKGFVGKNVY</sequence>
<comment type="caution">
    <text evidence="3">The sequence shown here is derived from an EMBL/GenBank/DDBJ whole genome shotgun (WGS) entry which is preliminary data.</text>
</comment>
<evidence type="ECO:0000259" key="2">
    <source>
        <dbReference type="Pfam" id="PF02397"/>
    </source>
</evidence>
<protein>
    <recommendedName>
        <fullName evidence="2">Bacterial sugar transferase domain-containing protein</fullName>
    </recommendedName>
</protein>
<dbReference type="InterPro" id="IPR003362">
    <property type="entry name" value="Bact_transf"/>
</dbReference>
<dbReference type="EMBL" id="PCWW01000060">
    <property type="protein sequence ID" value="PIR13066.1"/>
    <property type="molecule type" value="Genomic_DNA"/>
</dbReference>
<evidence type="ECO:0000313" key="4">
    <source>
        <dbReference type="Proteomes" id="UP000230869"/>
    </source>
</evidence>
<organism evidence="3 4">
    <name type="scientific">Candidatus Falkowbacteria bacterium CG11_big_fil_rev_8_21_14_0_20_39_10</name>
    <dbReference type="NCBI Taxonomy" id="1974570"/>
    <lineage>
        <taxon>Bacteria</taxon>
        <taxon>Candidatus Falkowiibacteriota</taxon>
    </lineage>
</organism>
<dbReference type="Pfam" id="PF02397">
    <property type="entry name" value="Bac_transf"/>
    <property type="match status" value="1"/>
</dbReference>